<keyword evidence="3" id="KW-1185">Reference proteome</keyword>
<dbReference type="Gene3D" id="3.40.720.10">
    <property type="entry name" value="Alkaline Phosphatase, subunit A"/>
    <property type="match status" value="1"/>
</dbReference>
<dbReference type="AlphaFoldDB" id="A0A8S4A653"/>
<organism evidence="2 3">
    <name type="scientific">Candidula unifasciata</name>
    <dbReference type="NCBI Taxonomy" id="100452"/>
    <lineage>
        <taxon>Eukaryota</taxon>
        <taxon>Metazoa</taxon>
        <taxon>Spiralia</taxon>
        <taxon>Lophotrochozoa</taxon>
        <taxon>Mollusca</taxon>
        <taxon>Gastropoda</taxon>
        <taxon>Heterobranchia</taxon>
        <taxon>Euthyneura</taxon>
        <taxon>Panpulmonata</taxon>
        <taxon>Eupulmonata</taxon>
        <taxon>Stylommatophora</taxon>
        <taxon>Helicina</taxon>
        <taxon>Helicoidea</taxon>
        <taxon>Geomitridae</taxon>
        <taxon>Candidula</taxon>
    </lineage>
</organism>
<dbReference type="SUPFAM" id="SSF53649">
    <property type="entry name" value="Alkaline phosphatase-like"/>
    <property type="match status" value="1"/>
</dbReference>
<protein>
    <submittedName>
        <fullName evidence="2">Uncharacterized protein</fullName>
    </submittedName>
</protein>
<comment type="caution">
    <text evidence="2">The sequence shown here is derived from an EMBL/GenBank/DDBJ whole genome shotgun (WGS) entry which is preliminary data.</text>
</comment>
<reference evidence="2" key="1">
    <citation type="submission" date="2021-04" db="EMBL/GenBank/DDBJ databases">
        <authorList>
            <consortium name="Molecular Ecology Group"/>
        </authorList>
    </citation>
    <scope>NUCLEOTIDE SEQUENCE</scope>
</reference>
<name>A0A8S4A653_9EUPU</name>
<dbReference type="PANTHER" id="PTHR10974">
    <property type="entry name" value="FI08016P-RELATED"/>
    <property type="match status" value="1"/>
</dbReference>
<dbReference type="GO" id="GO:0005615">
    <property type="term" value="C:extracellular space"/>
    <property type="evidence" value="ECO:0007669"/>
    <property type="project" value="TreeGrafter"/>
</dbReference>
<evidence type="ECO:0000313" key="2">
    <source>
        <dbReference type="EMBL" id="CAG5135565.1"/>
    </source>
</evidence>
<evidence type="ECO:0000256" key="1">
    <source>
        <dbReference type="SAM" id="MobiDB-lite"/>
    </source>
</evidence>
<dbReference type="EMBL" id="CAJHNH020008432">
    <property type="protein sequence ID" value="CAG5135565.1"/>
    <property type="molecule type" value="Genomic_DNA"/>
</dbReference>
<evidence type="ECO:0000313" key="3">
    <source>
        <dbReference type="Proteomes" id="UP000678393"/>
    </source>
</evidence>
<proteinExistence type="predicted"/>
<dbReference type="Pfam" id="PF02995">
    <property type="entry name" value="DUF229"/>
    <property type="match status" value="2"/>
</dbReference>
<dbReference type="OrthoDB" id="413313at2759"/>
<gene>
    <name evidence="2" type="ORF">CUNI_LOCUS21123</name>
</gene>
<dbReference type="PANTHER" id="PTHR10974:SF39">
    <property type="entry name" value="E2F TRANSCRIPTION FACTOR CC-MB DOMAIN-CONTAINING PROTEIN"/>
    <property type="match status" value="1"/>
</dbReference>
<accession>A0A8S4A653</accession>
<dbReference type="InterPro" id="IPR017850">
    <property type="entry name" value="Alkaline_phosphatase_core_sf"/>
</dbReference>
<sequence>MGLLYRQFLRCRMILLSYLSHHPRLVCIILGLFLLLLSLAHERPRQILSYGNRFQDSSTFIREQIQQWSNKAERTKPKSVRECKLFSLQPKTEQLLAFHRPSCRRIPPLPGSCDLANEIFFSEPPATCSHQQSFNFCELKKSVNGKWEAQCNETQSVACISPLSVGKIDRQTGALKWEETGTSRKTAEMITSYIHHSRSALRHYGFCFIRCMIKQFLLENGPKDFDDPERNVYDDDQRNVDSDDKRNVHNDERNVFAEQLLILPPRIEPFDSDSVASQKNNFSINIMLIDSVSRQHFFRSLPKTVSVLKEVTSLLDSETTVLDFELVQAVRSRTFESLQVIFSGEIDPSEKPFGTQDTPPQPLKLSYLYGKFKKKGYHTLWIEDLCYLWEWGISKDLHFLNKSSSDEDTWKRLWKILDKNNIDSVEVTLAMCEVLKANHVPDHFHGPDAVCFNGRHQHEYLLEYLQLYQQTLESQKLPYFMFSQTNVGHEGRGRRVQTLDTSLANYIKFTASLQDTLTIIFSDHGNSYGSFMSATQEARIELFHPFMLFVIPNKVAKILGENAMLSLSVNTDRLVSFLDLHYTINHIVDPESLEKTAKRQFPVSRKGLLEPVDVNRTCSDIPRIMPNLCICQNYDTSVANESDFNLFAYFAIGQLNDEIQRQLLSLHIKNAEINSGNTLVAFKNCERLILQGVHNVRRSFDQNRTQTLKMDLHVQKSQVFFVAVSITYNLRSQGDHKTELMMYDRITPYGIFSVCADNIDLSLCICDTSRSSTNSLKIPEKDDLENLDLLPEFDVLVQDVSSLDRCLFLVTVKHERGAVVFLANVCQKRSFIVTAALEADDHLVYSVPPLLPVVLPGGMVVLGLLFAETGDTWTGSVKVSSQVVSDVSYLGSGWWRKS</sequence>
<feature type="region of interest" description="Disordered" evidence="1">
    <location>
        <begin position="227"/>
        <end position="247"/>
    </location>
</feature>
<dbReference type="InterPro" id="IPR004245">
    <property type="entry name" value="DUF229"/>
</dbReference>
<dbReference type="Proteomes" id="UP000678393">
    <property type="component" value="Unassembled WGS sequence"/>
</dbReference>